<accession>A0ABS4TSG1</accession>
<dbReference type="Pfam" id="PF00583">
    <property type="entry name" value="Acetyltransf_1"/>
    <property type="match status" value="1"/>
</dbReference>
<dbReference type="EMBL" id="JAGINW010000001">
    <property type="protein sequence ID" value="MBP2327349.1"/>
    <property type="molecule type" value="Genomic_DNA"/>
</dbReference>
<dbReference type="InterPro" id="IPR016181">
    <property type="entry name" value="Acyl_CoA_acyltransferase"/>
</dbReference>
<keyword evidence="3" id="KW-1185">Reference proteome</keyword>
<gene>
    <name evidence="2" type="ORF">JOF56_007734</name>
</gene>
<dbReference type="CDD" id="cd04301">
    <property type="entry name" value="NAT_SF"/>
    <property type="match status" value="1"/>
</dbReference>
<dbReference type="Proteomes" id="UP001519332">
    <property type="component" value="Unassembled WGS sequence"/>
</dbReference>
<sequence length="173" mass="19184">MQIDQLTPAGLAGLREPLLDLYGRCFSGPPWNENLTEIYLDVVDKHLADPGLTVFAARAGTDLIGVIYGWPAPAEVPDTPFHRSLPASALPHVVAPAVGVAELMVHPDHQGKGIGRELLTRYMKQHSAGWLVTHPDAPARALYDSAGWQRGEQFRNQRDEPRVFYFHQAEKGW</sequence>
<protein>
    <submittedName>
        <fullName evidence="2">Ribosomal protein S18 acetylase RimI-like enzyme</fullName>
    </submittedName>
</protein>
<reference evidence="2 3" key="1">
    <citation type="submission" date="2021-03" db="EMBL/GenBank/DDBJ databases">
        <title>Sequencing the genomes of 1000 actinobacteria strains.</title>
        <authorList>
            <person name="Klenk H.-P."/>
        </authorList>
    </citation>
    <scope>NUCLEOTIDE SEQUENCE [LARGE SCALE GENOMIC DNA]</scope>
    <source>
        <strain evidence="2 3">DSM 46670</strain>
    </source>
</reference>
<evidence type="ECO:0000259" key="1">
    <source>
        <dbReference type="PROSITE" id="PS51186"/>
    </source>
</evidence>
<name>A0ABS4TSG1_9PSEU</name>
<dbReference type="InterPro" id="IPR000182">
    <property type="entry name" value="GNAT_dom"/>
</dbReference>
<evidence type="ECO:0000313" key="3">
    <source>
        <dbReference type="Proteomes" id="UP001519332"/>
    </source>
</evidence>
<evidence type="ECO:0000313" key="2">
    <source>
        <dbReference type="EMBL" id="MBP2327349.1"/>
    </source>
</evidence>
<organism evidence="2 3">
    <name type="scientific">Kibdelosporangium banguiense</name>
    <dbReference type="NCBI Taxonomy" id="1365924"/>
    <lineage>
        <taxon>Bacteria</taxon>
        <taxon>Bacillati</taxon>
        <taxon>Actinomycetota</taxon>
        <taxon>Actinomycetes</taxon>
        <taxon>Pseudonocardiales</taxon>
        <taxon>Pseudonocardiaceae</taxon>
        <taxon>Kibdelosporangium</taxon>
    </lineage>
</organism>
<dbReference type="RefSeq" id="WP_209644310.1">
    <property type="nucleotide sequence ID" value="NZ_JAGINW010000001.1"/>
</dbReference>
<dbReference type="PROSITE" id="PS51186">
    <property type="entry name" value="GNAT"/>
    <property type="match status" value="1"/>
</dbReference>
<proteinExistence type="predicted"/>
<feature type="domain" description="N-acetyltransferase" evidence="1">
    <location>
        <begin position="1"/>
        <end position="170"/>
    </location>
</feature>
<comment type="caution">
    <text evidence="2">The sequence shown here is derived from an EMBL/GenBank/DDBJ whole genome shotgun (WGS) entry which is preliminary data.</text>
</comment>
<dbReference type="SUPFAM" id="SSF55729">
    <property type="entry name" value="Acyl-CoA N-acyltransferases (Nat)"/>
    <property type="match status" value="1"/>
</dbReference>
<dbReference type="Gene3D" id="3.40.630.30">
    <property type="match status" value="1"/>
</dbReference>